<feature type="chain" id="PRO_5013037097" description="HTH luxR-type domain-containing protein" evidence="3">
    <location>
        <begin position="22"/>
        <end position="526"/>
    </location>
</feature>
<keyword evidence="2" id="KW-1133">Transmembrane helix</keyword>
<dbReference type="AlphaFoldDB" id="A0A2A4GCF4"/>
<dbReference type="SUPFAM" id="SSF48452">
    <property type="entry name" value="TPR-like"/>
    <property type="match status" value="2"/>
</dbReference>
<dbReference type="PROSITE" id="PS50005">
    <property type="entry name" value="TPR"/>
    <property type="match status" value="1"/>
</dbReference>
<dbReference type="PANTHER" id="PTHR10098">
    <property type="entry name" value="RAPSYN-RELATED"/>
    <property type="match status" value="1"/>
</dbReference>
<dbReference type="InterPro" id="IPR036388">
    <property type="entry name" value="WH-like_DNA-bd_sf"/>
</dbReference>
<feature type="repeat" description="TPR" evidence="1">
    <location>
        <begin position="165"/>
        <end position="198"/>
    </location>
</feature>
<dbReference type="SMART" id="SM00421">
    <property type="entry name" value="HTH_LUXR"/>
    <property type="match status" value="1"/>
</dbReference>
<accession>A0A2A4GCF4</accession>
<keyword evidence="2" id="KW-0472">Membrane</keyword>
<dbReference type="Gene3D" id="1.25.40.10">
    <property type="entry name" value="Tetratricopeptide repeat domain"/>
    <property type="match status" value="2"/>
</dbReference>
<organism evidence="5 6">
    <name type="scientific">Sediminicola luteus</name>
    <dbReference type="NCBI Taxonomy" id="319238"/>
    <lineage>
        <taxon>Bacteria</taxon>
        <taxon>Pseudomonadati</taxon>
        <taxon>Bacteroidota</taxon>
        <taxon>Flavobacteriia</taxon>
        <taxon>Flavobacteriales</taxon>
        <taxon>Flavobacteriaceae</taxon>
        <taxon>Sediminicola</taxon>
    </lineage>
</organism>
<feature type="domain" description="HTH luxR-type" evidence="4">
    <location>
        <begin position="463"/>
        <end position="526"/>
    </location>
</feature>
<dbReference type="PRINTS" id="PR00038">
    <property type="entry name" value="HTHLUXR"/>
</dbReference>
<dbReference type="Gene3D" id="1.10.10.10">
    <property type="entry name" value="Winged helix-like DNA-binding domain superfamily/Winged helix DNA-binding domain"/>
    <property type="match status" value="1"/>
</dbReference>
<dbReference type="GO" id="GO:0003677">
    <property type="term" value="F:DNA binding"/>
    <property type="evidence" value="ECO:0007669"/>
    <property type="project" value="InterPro"/>
</dbReference>
<dbReference type="OrthoDB" id="9807565at2"/>
<proteinExistence type="predicted"/>
<dbReference type="InterPro" id="IPR019734">
    <property type="entry name" value="TPR_rpt"/>
</dbReference>
<keyword evidence="3" id="KW-0732">Signal</keyword>
<name>A0A2A4GCF4_9FLAO</name>
<dbReference type="PROSITE" id="PS50293">
    <property type="entry name" value="TPR_REGION"/>
    <property type="match status" value="1"/>
</dbReference>
<reference evidence="5 6" key="1">
    <citation type="submission" date="2017-04" db="EMBL/GenBank/DDBJ databases">
        <title>A new member of the family Flavobacteriaceae isolated from ascidians.</title>
        <authorList>
            <person name="Chen L."/>
        </authorList>
    </citation>
    <scope>NUCLEOTIDE SEQUENCE [LARGE SCALE GENOMIC DNA]</scope>
    <source>
        <strain evidence="5 6">HQA918</strain>
    </source>
</reference>
<dbReference type="PROSITE" id="PS00622">
    <property type="entry name" value="HTH_LUXR_1"/>
    <property type="match status" value="1"/>
</dbReference>
<dbReference type="EMBL" id="NBWU01000001">
    <property type="protein sequence ID" value="PCE66287.1"/>
    <property type="molecule type" value="Genomic_DNA"/>
</dbReference>
<dbReference type="Pfam" id="PF00515">
    <property type="entry name" value="TPR_1"/>
    <property type="match status" value="1"/>
</dbReference>
<comment type="caution">
    <text evidence="5">The sequence shown here is derived from an EMBL/GenBank/DDBJ whole genome shotgun (WGS) entry which is preliminary data.</text>
</comment>
<dbReference type="SUPFAM" id="SSF46894">
    <property type="entry name" value="C-terminal effector domain of the bipartite response regulators"/>
    <property type="match status" value="1"/>
</dbReference>
<evidence type="ECO:0000259" key="4">
    <source>
        <dbReference type="PROSITE" id="PS50043"/>
    </source>
</evidence>
<evidence type="ECO:0000256" key="1">
    <source>
        <dbReference type="PROSITE-ProRule" id="PRU00339"/>
    </source>
</evidence>
<dbReference type="InterPro" id="IPR000792">
    <property type="entry name" value="Tscrpt_reg_LuxR_C"/>
</dbReference>
<evidence type="ECO:0000256" key="2">
    <source>
        <dbReference type="SAM" id="Phobius"/>
    </source>
</evidence>
<feature type="signal peptide" evidence="3">
    <location>
        <begin position="1"/>
        <end position="21"/>
    </location>
</feature>
<keyword evidence="6" id="KW-1185">Reference proteome</keyword>
<dbReference type="PROSITE" id="PS50043">
    <property type="entry name" value="HTH_LUXR_2"/>
    <property type="match status" value="1"/>
</dbReference>
<evidence type="ECO:0000256" key="3">
    <source>
        <dbReference type="SAM" id="SignalP"/>
    </source>
</evidence>
<evidence type="ECO:0000313" key="6">
    <source>
        <dbReference type="Proteomes" id="UP000219559"/>
    </source>
</evidence>
<dbReference type="InterPro" id="IPR016032">
    <property type="entry name" value="Sig_transdc_resp-reg_C-effctor"/>
</dbReference>
<dbReference type="Proteomes" id="UP000219559">
    <property type="component" value="Unassembled WGS sequence"/>
</dbReference>
<dbReference type="InterPro" id="IPR011990">
    <property type="entry name" value="TPR-like_helical_dom_sf"/>
</dbReference>
<gene>
    <name evidence="5" type="ORF">B7P33_03030</name>
</gene>
<keyword evidence="1" id="KW-0802">TPR repeat</keyword>
<dbReference type="CDD" id="cd06170">
    <property type="entry name" value="LuxR_C_like"/>
    <property type="match status" value="1"/>
</dbReference>
<feature type="transmembrane region" description="Helical" evidence="2">
    <location>
        <begin position="404"/>
        <end position="425"/>
    </location>
</feature>
<evidence type="ECO:0000313" key="5">
    <source>
        <dbReference type="EMBL" id="PCE66287.1"/>
    </source>
</evidence>
<dbReference type="GO" id="GO:0006355">
    <property type="term" value="P:regulation of DNA-templated transcription"/>
    <property type="evidence" value="ECO:0007669"/>
    <property type="project" value="InterPro"/>
</dbReference>
<dbReference type="RefSeq" id="WP_097441809.1">
    <property type="nucleotide sequence ID" value="NZ_NBWU01000001.1"/>
</dbReference>
<protein>
    <recommendedName>
        <fullName evidence="4">HTH luxR-type domain-containing protein</fullName>
    </recommendedName>
</protein>
<dbReference type="SMART" id="SM00028">
    <property type="entry name" value="TPR"/>
    <property type="match status" value="6"/>
</dbReference>
<keyword evidence="2" id="KW-0812">Transmembrane</keyword>
<sequence length="526" mass="60084">MPIYRPLLLILLFVAYGTSQGQTTQNQKQTDSIFKEYQAWPDSEEKVDTLLVLFKKAVKKKYVNTLILDEALRTAEKIYYIDGIAKTYDRMGITARYASDYGKSIAHHKRALGYFEQSTDTMARIKCLNSIGVTYRKLNLEKQAFKYYFQAYTLSKDMGHSRSMAIALNGIGNVFVNTKEYDKALHYFRKALKIEESLGNERGMEYDYANMGEVFIHTQAYDSAYVYLNKAWELSEFNHRKDGRGIKQNLLGLLFQKKGDFETSNQHYSKAVSIFEQHKNPRYLSNTLINLGVNHLHLGHMAQAKTFIDQGLATAQAINSKDNTLLGYEALSEFYAQNGAYKEALDARNLAVLFKDSILNEASQKSIISSQVAFEAQAKDDTIKQLAKEKEANRIRADVNLQTIVVLSIAALLIIIGGFIVFWLYRKNVDLRFQQKNQALKNYLQELDALRLGQTEAPIDFKEKVMGFELSNREVEVLELITKGYSNNEIAEALFVSQNTVKTHIKNIYLKLDVKNRVQALKKVGN</sequence>
<dbReference type="Pfam" id="PF00196">
    <property type="entry name" value="GerE"/>
    <property type="match status" value="1"/>
</dbReference>